<accession>A0A937RET6</accession>
<protein>
    <submittedName>
        <fullName evidence="2">DUF445 domain-containing protein</fullName>
    </submittedName>
</protein>
<dbReference type="AlphaFoldDB" id="A0A937RET6"/>
<keyword evidence="1" id="KW-0812">Transmembrane</keyword>
<reference evidence="2" key="1">
    <citation type="submission" date="2020-12" db="EMBL/GenBank/DDBJ databases">
        <title>Genomic characterization of non-nitrogen-fixing Frankia strains.</title>
        <authorList>
            <person name="Carlos-Shanley C."/>
            <person name="Guerra T."/>
            <person name="Hahn D."/>
        </authorList>
    </citation>
    <scope>NUCLEOTIDE SEQUENCE</scope>
    <source>
        <strain evidence="2">CN6</strain>
    </source>
</reference>
<dbReference type="PANTHER" id="PTHR38442:SF1">
    <property type="entry name" value="INNER MEMBRANE PROTEIN"/>
    <property type="match status" value="1"/>
</dbReference>
<dbReference type="GO" id="GO:0005886">
    <property type="term" value="C:plasma membrane"/>
    <property type="evidence" value="ECO:0007669"/>
    <property type="project" value="TreeGrafter"/>
</dbReference>
<proteinExistence type="predicted"/>
<keyword evidence="3" id="KW-1185">Reference proteome</keyword>
<organism evidence="2 3">
    <name type="scientific">Frankia nepalensis</name>
    <dbReference type="NCBI Taxonomy" id="1836974"/>
    <lineage>
        <taxon>Bacteria</taxon>
        <taxon>Bacillati</taxon>
        <taxon>Actinomycetota</taxon>
        <taxon>Actinomycetes</taxon>
        <taxon>Frankiales</taxon>
        <taxon>Frankiaceae</taxon>
        <taxon>Frankia</taxon>
    </lineage>
</organism>
<feature type="transmembrane region" description="Helical" evidence="1">
    <location>
        <begin position="22"/>
        <end position="41"/>
    </location>
</feature>
<evidence type="ECO:0000313" key="3">
    <source>
        <dbReference type="Proteomes" id="UP000604475"/>
    </source>
</evidence>
<gene>
    <name evidence="2" type="ORF">I7412_27680</name>
</gene>
<evidence type="ECO:0000256" key="1">
    <source>
        <dbReference type="SAM" id="Phobius"/>
    </source>
</evidence>
<dbReference type="Pfam" id="PF04286">
    <property type="entry name" value="DUF445"/>
    <property type="match status" value="1"/>
</dbReference>
<dbReference type="RefSeq" id="WP_203005650.1">
    <property type="nucleotide sequence ID" value="NZ_JADWYU010000139.1"/>
</dbReference>
<dbReference type="InterPro" id="IPR007383">
    <property type="entry name" value="DUF445"/>
</dbReference>
<dbReference type="EMBL" id="JAEACQ010000255">
    <property type="protein sequence ID" value="MBL7630876.1"/>
    <property type="molecule type" value="Genomic_DNA"/>
</dbReference>
<evidence type="ECO:0000313" key="2">
    <source>
        <dbReference type="EMBL" id="MBL7630876.1"/>
    </source>
</evidence>
<keyword evidence="1" id="KW-1133">Transmembrane helix</keyword>
<dbReference type="PANTHER" id="PTHR38442">
    <property type="entry name" value="INNER MEMBRANE PROTEIN-RELATED"/>
    <property type="match status" value="1"/>
</dbReference>
<keyword evidence="1" id="KW-0472">Membrane</keyword>
<comment type="caution">
    <text evidence="2">The sequence shown here is derived from an EMBL/GenBank/DDBJ whole genome shotgun (WGS) entry which is preliminary data.</text>
</comment>
<name>A0A937RET6_9ACTN</name>
<sequence length="419" mass="45184">MNGGPGEPEEEALRSGLRRMRVVATCLLLLAIATYVATSLWHDAPGWVGYVRAAAEAGTVGALADWFAVTALFRHPLGIPIPHTAIIRKRKDDLGRGLQSFVATHFLTEAIVRDKVNQIEVANRVGAWLCQPVHADRVSSEIAGRIASTLRKANDELVVELVERSVVPRLVDVPLAPVLGVLLERAIEDGLQHRAVDVLLEQAEGWLIEHPDAVHLAVLDRAPGFAPKWLNEAVAAKVYSEALKLVGALRADRGHRMRQSLDGFLVDLAGKLKTDQDLRAKVEELKARALASPVAADAIGRMWATAKGLLLDLSTDELGVARRAASTHLATLGFKLTSDPELAASVNRTAADLATRAVGRYKGDIAAIIGDTVARWEPAEASRRIELHVGRDLQFIRINGTVVGALAGTLIHLVTEVVL</sequence>
<dbReference type="Proteomes" id="UP000604475">
    <property type="component" value="Unassembled WGS sequence"/>
</dbReference>